<dbReference type="Pfam" id="PF05949">
    <property type="entry name" value="DUF881"/>
    <property type="match status" value="1"/>
</dbReference>
<accession>A0ABZ2MM09</accession>
<dbReference type="PANTHER" id="PTHR37313:SF2">
    <property type="entry name" value="UPF0749 PROTEIN YLXX"/>
    <property type="match status" value="1"/>
</dbReference>
<protein>
    <submittedName>
        <fullName evidence="5">DUF881 domain-containing protein</fullName>
    </submittedName>
</protein>
<dbReference type="PANTHER" id="PTHR37313">
    <property type="entry name" value="UPF0749 PROTEIN RV1825"/>
    <property type="match status" value="1"/>
</dbReference>
<feature type="coiled-coil region" evidence="2">
    <location>
        <begin position="96"/>
        <end position="126"/>
    </location>
</feature>
<evidence type="ECO:0000256" key="2">
    <source>
        <dbReference type="SAM" id="Coils"/>
    </source>
</evidence>
<proteinExistence type="inferred from homology"/>
<keyword evidence="4" id="KW-0812">Transmembrane</keyword>
<dbReference type="Proteomes" id="UP001382727">
    <property type="component" value="Chromosome"/>
</dbReference>
<evidence type="ECO:0000313" key="6">
    <source>
        <dbReference type="Proteomes" id="UP001382727"/>
    </source>
</evidence>
<keyword evidence="2" id="KW-0175">Coiled coil</keyword>
<keyword evidence="6" id="KW-1185">Reference proteome</keyword>
<feature type="region of interest" description="Disordered" evidence="3">
    <location>
        <begin position="1"/>
        <end position="39"/>
    </location>
</feature>
<feature type="compositionally biased region" description="Acidic residues" evidence="3">
    <location>
        <begin position="1"/>
        <end position="10"/>
    </location>
</feature>
<keyword evidence="4" id="KW-1133">Transmembrane helix</keyword>
<dbReference type="EMBL" id="CP144913">
    <property type="protein sequence ID" value="WXB78003.1"/>
    <property type="molecule type" value="Genomic_DNA"/>
</dbReference>
<feature type="region of interest" description="Disordered" evidence="3">
    <location>
        <begin position="262"/>
        <end position="282"/>
    </location>
</feature>
<name>A0ABZ2MM09_9MICO</name>
<reference evidence="5 6" key="1">
    <citation type="submission" date="2024-02" db="EMBL/GenBank/DDBJ databases">
        <title>Janibacter sp. nov., isolated from gut of marine sandworm.</title>
        <authorList>
            <person name="Kim B."/>
            <person name="Jun M.O."/>
            <person name="Shin N.-R."/>
        </authorList>
    </citation>
    <scope>NUCLEOTIDE SEQUENCE [LARGE SCALE GENOMIC DNA]</scope>
    <source>
        <strain evidence="5 6">A1S7</strain>
    </source>
</reference>
<feature type="transmembrane region" description="Helical" evidence="4">
    <location>
        <begin position="54"/>
        <end position="73"/>
    </location>
</feature>
<gene>
    <name evidence="5" type="ORF">V1351_08015</name>
</gene>
<sequence length="282" mass="30063">MSDDVTDSEVPDPQTPVGGDDVPPKGSKVPSGGPADNGTKVSWRRVYRMARPRVTRANVFALLLASLLGFALATQVRQTQAQGLEDLRQDELVRILDDVTQNGSRLDDEIAELEETRDRLADSEGNSPEALAAAKERADTLGILAGTLRATGPGITLIIEDHGGEVDAATLLDAVQELRDAGAEAMQVGDTRIIASTWFRDGEEGIVVDGQTLKPPYTFVVIGDPQTMSSAMEIPGGVTESVRSKGGEVTVHEFSSINVEALHSNSSPRYAQPHPEPTDGLK</sequence>
<organism evidence="5 6">
    <name type="scientific">Janibacter alittae</name>
    <dbReference type="NCBI Taxonomy" id="3115209"/>
    <lineage>
        <taxon>Bacteria</taxon>
        <taxon>Bacillati</taxon>
        <taxon>Actinomycetota</taxon>
        <taxon>Actinomycetes</taxon>
        <taxon>Micrococcales</taxon>
        <taxon>Intrasporangiaceae</taxon>
        <taxon>Janibacter</taxon>
    </lineage>
</organism>
<dbReference type="RefSeq" id="WP_338752405.1">
    <property type="nucleotide sequence ID" value="NZ_CP144913.1"/>
</dbReference>
<evidence type="ECO:0000256" key="4">
    <source>
        <dbReference type="SAM" id="Phobius"/>
    </source>
</evidence>
<evidence type="ECO:0000256" key="3">
    <source>
        <dbReference type="SAM" id="MobiDB-lite"/>
    </source>
</evidence>
<dbReference type="Gene3D" id="3.30.70.1880">
    <property type="entry name" value="Protein of unknown function DUF881"/>
    <property type="match status" value="1"/>
</dbReference>
<keyword evidence="4" id="KW-0472">Membrane</keyword>
<feature type="compositionally biased region" description="Low complexity" evidence="3">
    <location>
        <begin position="24"/>
        <end position="34"/>
    </location>
</feature>
<evidence type="ECO:0000256" key="1">
    <source>
        <dbReference type="ARBA" id="ARBA00009108"/>
    </source>
</evidence>
<comment type="similarity">
    <text evidence="1">Belongs to the UPF0749 family.</text>
</comment>
<dbReference type="InterPro" id="IPR010273">
    <property type="entry name" value="DUF881"/>
</dbReference>
<evidence type="ECO:0000313" key="5">
    <source>
        <dbReference type="EMBL" id="WXB78003.1"/>
    </source>
</evidence>